<reference evidence="5" key="1">
    <citation type="submission" date="2020-05" db="EMBL/GenBank/DDBJ databases">
        <title>Mycena genomes resolve the evolution of fungal bioluminescence.</title>
        <authorList>
            <person name="Tsai I.J."/>
        </authorList>
    </citation>
    <scope>NUCLEOTIDE SEQUENCE</scope>
    <source>
        <strain evidence="5">160909Yilan</strain>
    </source>
</reference>
<feature type="domain" description="CENP-V/GFA" evidence="4">
    <location>
        <begin position="9"/>
        <end position="115"/>
    </location>
</feature>
<evidence type="ECO:0000259" key="4">
    <source>
        <dbReference type="PROSITE" id="PS51891"/>
    </source>
</evidence>
<gene>
    <name evidence="5" type="ORF">MSAN_00322500</name>
</gene>
<accession>A0A8H6Z8A9</accession>
<proteinExistence type="inferred from homology"/>
<dbReference type="GO" id="GO:0046872">
    <property type="term" value="F:metal ion binding"/>
    <property type="evidence" value="ECO:0007669"/>
    <property type="project" value="UniProtKB-KW"/>
</dbReference>
<dbReference type="EMBL" id="JACAZH010000002">
    <property type="protein sequence ID" value="KAF7374385.1"/>
    <property type="molecule type" value="Genomic_DNA"/>
</dbReference>
<keyword evidence="2" id="KW-0479">Metal-binding</keyword>
<keyword evidence="6" id="KW-1185">Reference proteome</keyword>
<feature type="domain" description="CENP-V/GFA" evidence="4">
    <location>
        <begin position="142"/>
        <end position="256"/>
    </location>
</feature>
<evidence type="ECO:0000313" key="5">
    <source>
        <dbReference type="EMBL" id="KAF7374385.1"/>
    </source>
</evidence>
<dbReference type="PANTHER" id="PTHR28620:SF1">
    <property type="entry name" value="CENP-V_GFA DOMAIN-CONTAINING PROTEIN"/>
    <property type="match status" value="1"/>
</dbReference>
<dbReference type="Gene3D" id="2.170.150.70">
    <property type="match status" value="2"/>
</dbReference>
<dbReference type="InterPro" id="IPR052355">
    <property type="entry name" value="CENP-V-like"/>
</dbReference>
<sequence>MSEPQSIEYRGNCHCGAFKFTFKSPELTKAYGCNCSICSKNGYLWCFPAKEDFTIVKGDENTTLKSYKFGKGNMAHKFCPTCGTSVMARTLDDKFAINMRALADVDFASLPAPVSNGVLIEPLYKVPEPVAVNNVPTGTNVYHGSCHCGAVGYTLLSPDKISTAKDCNCSICARDGALWIYPLLPSVVFKGLDSLGEYTFGKKTTYHGFCKVCGVAVRERFTEGPDSATTALNVRTMNGFDISALEITKEDGWSWPPVYEV</sequence>
<evidence type="ECO:0000256" key="2">
    <source>
        <dbReference type="ARBA" id="ARBA00022723"/>
    </source>
</evidence>
<dbReference type="SUPFAM" id="SSF51316">
    <property type="entry name" value="Mss4-like"/>
    <property type="match status" value="2"/>
</dbReference>
<keyword evidence="3" id="KW-0862">Zinc</keyword>
<dbReference type="AlphaFoldDB" id="A0A8H6Z8A9"/>
<evidence type="ECO:0000256" key="3">
    <source>
        <dbReference type="ARBA" id="ARBA00022833"/>
    </source>
</evidence>
<dbReference type="PANTHER" id="PTHR28620">
    <property type="entry name" value="CENTROMERE PROTEIN V"/>
    <property type="match status" value="1"/>
</dbReference>
<comment type="similarity">
    <text evidence="1">Belongs to the Gfa family.</text>
</comment>
<dbReference type="InterPro" id="IPR006913">
    <property type="entry name" value="CENP-V/GFA"/>
</dbReference>
<comment type="caution">
    <text evidence="5">The sequence shown here is derived from an EMBL/GenBank/DDBJ whole genome shotgun (WGS) entry which is preliminary data.</text>
</comment>
<name>A0A8H6Z8A9_9AGAR</name>
<organism evidence="5 6">
    <name type="scientific">Mycena sanguinolenta</name>
    <dbReference type="NCBI Taxonomy" id="230812"/>
    <lineage>
        <taxon>Eukaryota</taxon>
        <taxon>Fungi</taxon>
        <taxon>Dikarya</taxon>
        <taxon>Basidiomycota</taxon>
        <taxon>Agaricomycotina</taxon>
        <taxon>Agaricomycetes</taxon>
        <taxon>Agaricomycetidae</taxon>
        <taxon>Agaricales</taxon>
        <taxon>Marasmiineae</taxon>
        <taxon>Mycenaceae</taxon>
        <taxon>Mycena</taxon>
    </lineage>
</organism>
<dbReference type="Proteomes" id="UP000623467">
    <property type="component" value="Unassembled WGS sequence"/>
</dbReference>
<dbReference type="GO" id="GO:0016846">
    <property type="term" value="F:carbon-sulfur lyase activity"/>
    <property type="evidence" value="ECO:0007669"/>
    <property type="project" value="InterPro"/>
</dbReference>
<dbReference type="OrthoDB" id="2993351at2759"/>
<dbReference type="PROSITE" id="PS51891">
    <property type="entry name" value="CENP_V_GFA"/>
    <property type="match status" value="2"/>
</dbReference>
<dbReference type="InterPro" id="IPR011057">
    <property type="entry name" value="Mss4-like_sf"/>
</dbReference>
<dbReference type="Pfam" id="PF04828">
    <property type="entry name" value="GFA"/>
    <property type="match status" value="2"/>
</dbReference>
<evidence type="ECO:0000256" key="1">
    <source>
        <dbReference type="ARBA" id="ARBA00005495"/>
    </source>
</evidence>
<evidence type="ECO:0000313" key="6">
    <source>
        <dbReference type="Proteomes" id="UP000623467"/>
    </source>
</evidence>
<protein>
    <submittedName>
        <fullName evidence="5">GFA domain-containing protein</fullName>
    </submittedName>
</protein>